<dbReference type="STRING" id="1149755.A0A2J6RGH5"/>
<dbReference type="Proteomes" id="UP000235786">
    <property type="component" value="Unassembled WGS sequence"/>
</dbReference>
<keyword evidence="5" id="KW-1185">Reference proteome</keyword>
<evidence type="ECO:0000259" key="3">
    <source>
        <dbReference type="Pfam" id="PF05368"/>
    </source>
</evidence>
<sequence>MLISVLIIGASGAFGRPLLHEFIHQISSFKTIAVLASNQQKAESYAWAGGKGVKIVVGSFLDSKSYEGFTHVISVVGNPLLRLQPAMIEAAFASGVTHFYPSEWNSDISQREIYSLRYFRDKQVTHSHLAAVAKTHPGFKYTIFITGIFTEWAVGELYGFDHEANKVLVYGRPDGRVGVTSIPDIARFTVSSLLLPFQATTTSGSERTLRVQGSKSTFQGLVDALGAARGVKYAVQYLDPAEAKEREEQARVEGDEEAEIMWSIRPLIASGFGVADGEGRELDNGLFDFRAETMEETFKRVYG</sequence>
<dbReference type="Pfam" id="PF05368">
    <property type="entry name" value="NmrA"/>
    <property type="match status" value="1"/>
</dbReference>
<proteinExistence type="predicted"/>
<keyword evidence="1" id="KW-0521">NADP</keyword>
<dbReference type="InterPro" id="IPR008030">
    <property type="entry name" value="NmrA-like"/>
</dbReference>
<dbReference type="InterPro" id="IPR051609">
    <property type="entry name" value="NmrA/Isoflavone_reductase-like"/>
</dbReference>
<dbReference type="Gene3D" id="3.90.25.10">
    <property type="entry name" value="UDP-galactose 4-epimerase, domain 1"/>
    <property type="match status" value="1"/>
</dbReference>
<evidence type="ECO:0000256" key="2">
    <source>
        <dbReference type="ARBA" id="ARBA00023002"/>
    </source>
</evidence>
<dbReference type="SUPFAM" id="SSF51735">
    <property type="entry name" value="NAD(P)-binding Rossmann-fold domains"/>
    <property type="match status" value="1"/>
</dbReference>
<dbReference type="EMBL" id="KZ613949">
    <property type="protein sequence ID" value="PMD37599.1"/>
    <property type="molecule type" value="Genomic_DNA"/>
</dbReference>
<evidence type="ECO:0000313" key="5">
    <source>
        <dbReference type="Proteomes" id="UP000235786"/>
    </source>
</evidence>
<dbReference type="GO" id="GO:0016491">
    <property type="term" value="F:oxidoreductase activity"/>
    <property type="evidence" value="ECO:0007669"/>
    <property type="project" value="UniProtKB-KW"/>
</dbReference>
<dbReference type="Gene3D" id="3.40.50.720">
    <property type="entry name" value="NAD(P)-binding Rossmann-like Domain"/>
    <property type="match status" value="1"/>
</dbReference>
<dbReference type="PANTHER" id="PTHR47706">
    <property type="entry name" value="NMRA-LIKE FAMILY PROTEIN"/>
    <property type="match status" value="1"/>
</dbReference>
<name>A0A2J6RGH5_HYAVF</name>
<protein>
    <submittedName>
        <fullName evidence="4">NAD(P)-binding protein</fullName>
    </submittedName>
</protein>
<reference evidence="4 5" key="1">
    <citation type="submission" date="2016-04" db="EMBL/GenBank/DDBJ databases">
        <title>A degradative enzymes factory behind the ericoid mycorrhizal symbiosis.</title>
        <authorList>
            <consortium name="DOE Joint Genome Institute"/>
            <person name="Martino E."/>
            <person name="Morin E."/>
            <person name="Grelet G."/>
            <person name="Kuo A."/>
            <person name="Kohler A."/>
            <person name="Daghino S."/>
            <person name="Barry K."/>
            <person name="Choi C."/>
            <person name="Cichocki N."/>
            <person name="Clum A."/>
            <person name="Copeland A."/>
            <person name="Hainaut M."/>
            <person name="Haridas S."/>
            <person name="Labutti K."/>
            <person name="Lindquist E."/>
            <person name="Lipzen A."/>
            <person name="Khouja H.-R."/>
            <person name="Murat C."/>
            <person name="Ohm R."/>
            <person name="Olson A."/>
            <person name="Spatafora J."/>
            <person name="Veneault-Fourrey C."/>
            <person name="Henrissat B."/>
            <person name="Grigoriev I."/>
            <person name="Martin F."/>
            <person name="Perotto S."/>
        </authorList>
    </citation>
    <scope>NUCLEOTIDE SEQUENCE [LARGE SCALE GENOMIC DNA]</scope>
    <source>
        <strain evidence="4 5">F</strain>
    </source>
</reference>
<evidence type="ECO:0000256" key="1">
    <source>
        <dbReference type="ARBA" id="ARBA00022857"/>
    </source>
</evidence>
<dbReference type="AlphaFoldDB" id="A0A2J6RGH5"/>
<dbReference type="InterPro" id="IPR036291">
    <property type="entry name" value="NAD(P)-bd_dom_sf"/>
</dbReference>
<organism evidence="4 5">
    <name type="scientific">Hyaloscypha variabilis (strain UAMH 11265 / GT02V1 / F)</name>
    <name type="common">Meliniomyces variabilis</name>
    <dbReference type="NCBI Taxonomy" id="1149755"/>
    <lineage>
        <taxon>Eukaryota</taxon>
        <taxon>Fungi</taxon>
        <taxon>Dikarya</taxon>
        <taxon>Ascomycota</taxon>
        <taxon>Pezizomycotina</taxon>
        <taxon>Leotiomycetes</taxon>
        <taxon>Helotiales</taxon>
        <taxon>Hyaloscyphaceae</taxon>
        <taxon>Hyaloscypha</taxon>
        <taxon>Hyaloscypha variabilis</taxon>
    </lineage>
</organism>
<dbReference type="OrthoDB" id="419598at2759"/>
<dbReference type="PANTHER" id="PTHR47706:SF11">
    <property type="entry name" value="ISOFLAVONE REDUCTASE FAMILY PROTEIN (AFU_ORTHOLOGUE AFUA_1G12510)"/>
    <property type="match status" value="1"/>
</dbReference>
<evidence type="ECO:0000313" key="4">
    <source>
        <dbReference type="EMBL" id="PMD37599.1"/>
    </source>
</evidence>
<accession>A0A2J6RGH5</accession>
<keyword evidence="2" id="KW-0560">Oxidoreductase</keyword>
<gene>
    <name evidence="4" type="ORF">L207DRAFT_514820</name>
</gene>
<feature type="domain" description="NmrA-like" evidence="3">
    <location>
        <begin position="5"/>
        <end position="154"/>
    </location>
</feature>